<gene>
    <name evidence="2" type="ORF">JOE21_001490</name>
</gene>
<sequence length="170" mass="19575">MFLRWLRGTGLVLAVCCLSAACAPAINQGGMETQMDGHEPDRATYRFERGSYRYFQDNHEFGLRNANPNLAVGEWRTPSDPPDSVDRRRIRRSAMTIDGVRDVDVEILGGHVGVKVVPQQGYPESRYEELQEKVLRRISYEMPRYEVRVRVGWSKWNPLSHFPPFRNHAG</sequence>
<dbReference type="EMBL" id="JAVDQG010000003">
    <property type="protein sequence ID" value="MDR6225492.1"/>
    <property type="molecule type" value="Genomic_DNA"/>
</dbReference>
<dbReference type="RefSeq" id="WP_309864251.1">
    <property type="nucleotide sequence ID" value="NZ_JAVDQG010000003.1"/>
</dbReference>
<proteinExistence type="predicted"/>
<keyword evidence="1" id="KW-0732">Signal</keyword>
<evidence type="ECO:0000313" key="2">
    <source>
        <dbReference type="EMBL" id="MDR6225492.1"/>
    </source>
</evidence>
<keyword evidence="3" id="KW-1185">Reference proteome</keyword>
<dbReference type="Proteomes" id="UP001185012">
    <property type="component" value="Unassembled WGS sequence"/>
</dbReference>
<evidence type="ECO:0000256" key="1">
    <source>
        <dbReference type="SAM" id="SignalP"/>
    </source>
</evidence>
<comment type="caution">
    <text evidence="2">The sequence shown here is derived from an EMBL/GenBank/DDBJ whole genome shotgun (WGS) entry which is preliminary data.</text>
</comment>
<reference evidence="2 3" key="1">
    <citation type="submission" date="2023-07" db="EMBL/GenBank/DDBJ databases">
        <title>Genomic Encyclopedia of Type Strains, Phase IV (KMG-IV): sequencing the most valuable type-strain genomes for metagenomic binning, comparative biology and taxonomic classification.</title>
        <authorList>
            <person name="Goeker M."/>
        </authorList>
    </citation>
    <scope>NUCLEOTIDE SEQUENCE [LARGE SCALE GENOMIC DNA]</scope>
    <source>
        <strain evidence="2 3">DSM 45903</strain>
    </source>
</reference>
<dbReference type="PROSITE" id="PS51257">
    <property type="entry name" value="PROKAR_LIPOPROTEIN"/>
    <property type="match status" value="1"/>
</dbReference>
<name>A0ABU1IL34_9BACL</name>
<feature type="chain" id="PRO_5046431987" description="Lipoprotein" evidence="1">
    <location>
        <begin position="26"/>
        <end position="170"/>
    </location>
</feature>
<accession>A0ABU1IL34</accession>
<feature type="signal peptide" evidence="1">
    <location>
        <begin position="1"/>
        <end position="25"/>
    </location>
</feature>
<evidence type="ECO:0000313" key="3">
    <source>
        <dbReference type="Proteomes" id="UP001185012"/>
    </source>
</evidence>
<protein>
    <recommendedName>
        <fullName evidence="4">Lipoprotein</fullName>
    </recommendedName>
</protein>
<organism evidence="2 3">
    <name type="scientific">Desmospora profundinema</name>
    <dbReference type="NCBI Taxonomy" id="1571184"/>
    <lineage>
        <taxon>Bacteria</taxon>
        <taxon>Bacillati</taxon>
        <taxon>Bacillota</taxon>
        <taxon>Bacilli</taxon>
        <taxon>Bacillales</taxon>
        <taxon>Thermoactinomycetaceae</taxon>
        <taxon>Desmospora</taxon>
    </lineage>
</organism>
<evidence type="ECO:0008006" key="4">
    <source>
        <dbReference type="Google" id="ProtNLM"/>
    </source>
</evidence>